<accession>A0ABV4K6A3</accession>
<organism evidence="1 2">
    <name type="scientific">Pseudodesulfovibrio karagichevae</name>
    <dbReference type="NCBI Taxonomy" id="3239305"/>
    <lineage>
        <taxon>Bacteria</taxon>
        <taxon>Pseudomonadati</taxon>
        <taxon>Thermodesulfobacteriota</taxon>
        <taxon>Desulfovibrionia</taxon>
        <taxon>Desulfovibrionales</taxon>
        <taxon>Desulfovibrionaceae</taxon>
    </lineage>
</organism>
<comment type="caution">
    <text evidence="1">The sequence shown here is derived from an EMBL/GenBank/DDBJ whole genome shotgun (WGS) entry which is preliminary data.</text>
</comment>
<dbReference type="EMBL" id="JBGLYH010000069">
    <property type="protein sequence ID" value="MEZ7198441.1"/>
    <property type="molecule type" value="Genomic_DNA"/>
</dbReference>
<evidence type="ECO:0000313" key="2">
    <source>
        <dbReference type="Proteomes" id="UP001568698"/>
    </source>
</evidence>
<dbReference type="Proteomes" id="UP001568698">
    <property type="component" value="Unassembled WGS sequence"/>
</dbReference>
<evidence type="ECO:0008006" key="3">
    <source>
        <dbReference type="Google" id="ProtNLM"/>
    </source>
</evidence>
<evidence type="ECO:0000313" key="1">
    <source>
        <dbReference type="EMBL" id="MEZ7198441.1"/>
    </source>
</evidence>
<gene>
    <name evidence="1" type="ORF">AB6M95_16950</name>
</gene>
<name>A0ABV4K6A3_9BACT</name>
<proteinExistence type="predicted"/>
<dbReference type="RefSeq" id="WP_371387930.1">
    <property type="nucleotide sequence ID" value="NZ_JBGLYH010000069.1"/>
</dbReference>
<protein>
    <recommendedName>
        <fullName evidence="3">Polyisoprenoid-binding protein YceI</fullName>
    </recommendedName>
</protein>
<reference evidence="1 2" key="1">
    <citation type="submission" date="2024-08" db="EMBL/GenBank/DDBJ databases">
        <title>Sulfate-reducing bacteria isolated from formation water of the oil field in Kazakhstan and description of Pseudodesulfovibrio sp.</title>
        <authorList>
            <person name="Bidzhieva S.K."/>
            <person name="Tourova T.P."/>
            <person name="Grouzdev D.S."/>
            <person name="Beletsky A.V."/>
            <person name="Sokolova D.S."/>
            <person name="Samigullina S.R."/>
            <person name="Poltaraus A.B."/>
            <person name="Avtukh A.N."/>
            <person name="Tereshina V.M."/>
            <person name="Zhaparov N.S."/>
            <person name="Mardanov A.V."/>
            <person name="Nazina T.N."/>
        </authorList>
    </citation>
    <scope>NUCLEOTIDE SEQUENCE [LARGE SCALE GENOMIC DNA]</scope>
    <source>
        <strain evidence="1 2">9FUS</strain>
    </source>
</reference>
<sequence length="194" mass="21206">MFCLVNLTFAANAFGAETTLIPADFMGPAPGTVYHYSFQFTPATMTLTGVCKDAKGGCLIKEEMITTIPDIGVRKDVREYIQYTDGSRVMEAPLSSGGSIPPLISLDTGRKQWGNPATRMDTGKRIVTDCTIVSIEKYELFGEIRTVLTVGGEYCMPRKYASGIGLIQEADMHLTRIEYTANTPLTGETKGIER</sequence>
<keyword evidence="2" id="KW-1185">Reference proteome</keyword>